<dbReference type="AlphaFoldDB" id="W6TJ52"/>
<evidence type="ECO:0000256" key="8">
    <source>
        <dbReference type="RuleBase" id="RU363105"/>
    </source>
</evidence>
<sequence>MKGSNVKLDQASIGVTDAKDGAKVLATGAAGATVGDKAATIVSAVSGMDMLESIVKSAEDKAVTITGNVTAQTTPLEFALGGTAAHVSHEANVKASAVVGEIALRSLVKEGKLASHNNNDEKAVQSAGVTAVNKLLVAVEDVIKKTVKNVLEKVKQEVDKVREPKAAVSQQ</sequence>
<evidence type="ECO:0000256" key="2">
    <source>
        <dbReference type="ARBA" id="ARBA00004459"/>
    </source>
</evidence>
<keyword evidence="6 8" id="KW-0998">Cell outer membrane</keyword>
<reference evidence="9 10" key="1">
    <citation type="submission" date="2013-12" db="EMBL/GenBank/DDBJ databases">
        <title>Comparative genomics of relapsing fever spirochetes.</title>
        <authorList>
            <person name="Schwan T.G."/>
            <person name="Raffel S.J."/>
            <person name="Porcella S.F."/>
        </authorList>
    </citation>
    <scope>NUCLEOTIDE SEQUENCE [LARGE SCALE GENOMIC DNA]</scope>
    <source>
        <strain evidence="9 10">CR2A</strain>
    </source>
</reference>
<name>W6TJ52_9SPIR</name>
<comment type="subcellular location">
    <subcellularLocation>
        <location evidence="2 8">Cell outer membrane</location>
        <topology evidence="2 8">Lipid-anchor</topology>
    </subcellularLocation>
</comment>
<comment type="caution">
    <text evidence="9">The sequence shown here is derived from an EMBL/GenBank/DDBJ whole genome shotgun (WGS) entry which is preliminary data.</text>
</comment>
<dbReference type="PATRIC" id="fig|1432657.3.peg.1788"/>
<evidence type="ECO:0000256" key="4">
    <source>
        <dbReference type="ARBA" id="ARBA00023136"/>
    </source>
</evidence>
<proteinExistence type="predicted"/>
<evidence type="ECO:0000256" key="7">
    <source>
        <dbReference type="ARBA" id="ARBA00023288"/>
    </source>
</evidence>
<keyword evidence="3" id="KW-0732">Signal</keyword>
<evidence type="ECO:0000313" key="9">
    <source>
        <dbReference type="EMBL" id="ETZ17164.1"/>
    </source>
</evidence>
<evidence type="ECO:0000313" key="10">
    <source>
        <dbReference type="Proteomes" id="UP000019148"/>
    </source>
</evidence>
<evidence type="ECO:0000256" key="3">
    <source>
        <dbReference type="ARBA" id="ARBA00022729"/>
    </source>
</evidence>
<accession>W6TJ52</accession>
<dbReference type="Proteomes" id="UP000019148">
    <property type="component" value="Unassembled WGS sequence"/>
</dbReference>
<evidence type="ECO:0000256" key="6">
    <source>
        <dbReference type="ARBA" id="ARBA00023237"/>
    </source>
</evidence>
<evidence type="ECO:0000256" key="1">
    <source>
        <dbReference type="ARBA" id="ARBA00003932"/>
    </source>
</evidence>
<dbReference type="SUPFAM" id="SSF74748">
    <property type="entry name" value="Variable surface antigen VlsE"/>
    <property type="match status" value="1"/>
</dbReference>
<protein>
    <recommendedName>
        <fullName evidence="8">Variable large protein</fullName>
    </recommendedName>
</protein>
<dbReference type="InterPro" id="IPR000680">
    <property type="entry name" value="Borrelia_lipo"/>
</dbReference>
<gene>
    <name evidence="9" type="ORF">BDCR2A_01917</name>
</gene>
<dbReference type="EMBL" id="AZIT01000090">
    <property type="protein sequence ID" value="ETZ17164.1"/>
    <property type="molecule type" value="Genomic_DNA"/>
</dbReference>
<organism evidence="9 10">
    <name type="scientific">Borrelia duttonii CR2A</name>
    <dbReference type="NCBI Taxonomy" id="1432657"/>
    <lineage>
        <taxon>Bacteria</taxon>
        <taxon>Pseudomonadati</taxon>
        <taxon>Spirochaetota</taxon>
        <taxon>Spirochaetia</taxon>
        <taxon>Spirochaetales</taxon>
        <taxon>Borreliaceae</taxon>
        <taxon>Borrelia</taxon>
    </lineage>
</organism>
<keyword evidence="7 8" id="KW-0449">Lipoprotein</keyword>
<comment type="function">
    <text evidence="1 8">The Vlp and Vsp proteins are antigenically distinct proteins, only one vlp or vsp gene is transcriptionally active at any one time. Switching between these genes is a mechanism of host immune response evasion.</text>
</comment>
<dbReference type="GO" id="GO:0009279">
    <property type="term" value="C:cell outer membrane"/>
    <property type="evidence" value="ECO:0007669"/>
    <property type="project" value="UniProtKB-SubCell"/>
</dbReference>
<keyword evidence="4 8" id="KW-0472">Membrane</keyword>
<keyword evidence="5 8" id="KW-0564">Palmitate</keyword>
<dbReference type="Pfam" id="PF00921">
    <property type="entry name" value="Lipoprotein_2"/>
    <property type="match status" value="1"/>
</dbReference>
<evidence type="ECO:0000256" key="5">
    <source>
        <dbReference type="ARBA" id="ARBA00023139"/>
    </source>
</evidence>